<dbReference type="Gene3D" id="3.10.20.90">
    <property type="entry name" value="Phosphatidylinositol 3-kinase Catalytic Subunit, Chain A, domain 1"/>
    <property type="match status" value="1"/>
</dbReference>
<dbReference type="AlphaFoldDB" id="A0A915DG60"/>
<dbReference type="Gene3D" id="1.10.418.10">
    <property type="entry name" value="Calponin-like domain"/>
    <property type="match status" value="1"/>
</dbReference>
<evidence type="ECO:0000313" key="3">
    <source>
        <dbReference type="Proteomes" id="UP000887574"/>
    </source>
</evidence>
<evidence type="ECO:0000256" key="1">
    <source>
        <dbReference type="SAM" id="Phobius"/>
    </source>
</evidence>
<dbReference type="CDD" id="cd00014">
    <property type="entry name" value="CH_SF"/>
    <property type="match status" value="1"/>
</dbReference>
<dbReference type="SUPFAM" id="SSF47576">
    <property type="entry name" value="Calponin-homology domain, CH-domain"/>
    <property type="match status" value="1"/>
</dbReference>
<feature type="signal peptide" evidence="2">
    <location>
        <begin position="1"/>
        <end position="26"/>
    </location>
</feature>
<protein>
    <submittedName>
        <fullName evidence="4">Uncharacterized protein</fullName>
    </submittedName>
</protein>
<evidence type="ECO:0000256" key="2">
    <source>
        <dbReference type="SAM" id="SignalP"/>
    </source>
</evidence>
<keyword evidence="1" id="KW-0472">Membrane</keyword>
<keyword evidence="3" id="KW-1185">Reference proteome</keyword>
<proteinExistence type="predicted"/>
<keyword evidence="2" id="KW-0732">Signal</keyword>
<dbReference type="WBParaSite" id="jg19523">
    <property type="protein sequence ID" value="jg19523"/>
    <property type="gene ID" value="jg19523"/>
</dbReference>
<feature type="chain" id="PRO_5037986261" evidence="2">
    <location>
        <begin position="27"/>
        <end position="449"/>
    </location>
</feature>
<accession>A0A915DG60</accession>
<reference evidence="4" key="1">
    <citation type="submission" date="2022-11" db="UniProtKB">
        <authorList>
            <consortium name="WormBaseParasite"/>
        </authorList>
    </citation>
    <scope>IDENTIFICATION</scope>
</reference>
<name>A0A915DG60_9BILA</name>
<keyword evidence="1" id="KW-1133">Transmembrane helix</keyword>
<sequence>MTAYGKRPSAFFVILIWAAYLCSAQGQNFETGDNATVVGCSSHCSYRDDTLECWNKTLHFFEHLLLGQMRHYVAVQMNIDQWRRRHIHPYTPEFELSKQMSITSMKSHLQPEDIVNSTTVELVVGALVDLAAMQSTGNITWMPHYSCPIPCEYRFFVWRNLFIASSILNVLLLIAILPFVKRMTRSDASEALIGGLNRPKILNFYHFRKTRLYLFIPSAFLLVKIAVVAYINMEFKQLCPLRATSPCHDRKTVDWIHQQNPEAAQTANMHILKWLSDFCKDDGILLAKLANGLSPGSIECIYTKKVNEKQVYKDANIEGFIDFAKNVAKLADGCVFLAEDLQNKYSDSYKAVFYTLYKLGIQAPQKFGKPGLNLELIAKDASTAFQKSLEEAMKEKANQCEPVNTHSKKRGTFRIFVITTTGSRMLLTVHPNDSVESLKAAVQDKEVFR</sequence>
<dbReference type="InterPro" id="IPR036872">
    <property type="entry name" value="CH_dom_sf"/>
</dbReference>
<keyword evidence="1" id="KW-0812">Transmembrane</keyword>
<evidence type="ECO:0000313" key="4">
    <source>
        <dbReference type="WBParaSite" id="jg19523"/>
    </source>
</evidence>
<feature type="transmembrane region" description="Helical" evidence="1">
    <location>
        <begin position="156"/>
        <end position="180"/>
    </location>
</feature>
<dbReference type="Proteomes" id="UP000887574">
    <property type="component" value="Unplaced"/>
</dbReference>
<dbReference type="InterPro" id="IPR029071">
    <property type="entry name" value="Ubiquitin-like_domsf"/>
</dbReference>
<dbReference type="SUPFAM" id="SSF54236">
    <property type="entry name" value="Ubiquitin-like"/>
    <property type="match status" value="1"/>
</dbReference>
<organism evidence="3 4">
    <name type="scientific">Ditylenchus dipsaci</name>
    <dbReference type="NCBI Taxonomy" id="166011"/>
    <lineage>
        <taxon>Eukaryota</taxon>
        <taxon>Metazoa</taxon>
        <taxon>Ecdysozoa</taxon>
        <taxon>Nematoda</taxon>
        <taxon>Chromadorea</taxon>
        <taxon>Rhabditida</taxon>
        <taxon>Tylenchina</taxon>
        <taxon>Tylenchomorpha</taxon>
        <taxon>Sphaerularioidea</taxon>
        <taxon>Anguinidae</taxon>
        <taxon>Anguininae</taxon>
        <taxon>Ditylenchus</taxon>
    </lineage>
</organism>
<feature type="transmembrane region" description="Helical" evidence="1">
    <location>
        <begin position="212"/>
        <end position="231"/>
    </location>
</feature>